<protein>
    <recommendedName>
        <fullName evidence="1">Putative competence-damage inducible protein</fullName>
    </recommendedName>
</protein>
<name>A0A9D1WSZ1_9FIRM</name>
<evidence type="ECO:0000313" key="4">
    <source>
        <dbReference type="Proteomes" id="UP000886800"/>
    </source>
</evidence>
<dbReference type="SUPFAM" id="SSF53218">
    <property type="entry name" value="Molybdenum cofactor biosynthesis proteins"/>
    <property type="match status" value="1"/>
</dbReference>
<dbReference type="SMART" id="SM00852">
    <property type="entry name" value="MoCF_biosynth"/>
    <property type="match status" value="1"/>
</dbReference>
<dbReference type="Gene3D" id="3.30.70.2860">
    <property type="match status" value="1"/>
</dbReference>
<organism evidence="3 4">
    <name type="scientific">Candidatus Anaerotruncus excrementipullorum</name>
    <dbReference type="NCBI Taxonomy" id="2838465"/>
    <lineage>
        <taxon>Bacteria</taxon>
        <taxon>Bacillati</taxon>
        <taxon>Bacillota</taxon>
        <taxon>Clostridia</taxon>
        <taxon>Eubacteriales</taxon>
        <taxon>Oscillospiraceae</taxon>
        <taxon>Anaerotruncus</taxon>
    </lineage>
</organism>
<proteinExistence type="inferred from homology"/>
<dbReference type="NCBIfam" id="NF001813">
    <property type="entry name" value="PRK00549.1"/>
    <property type="match status" value="1"/>
</dbReference>
<evidence type="ECO:0000313" key="3">
    <source>
        <dbReference type="EMBL" id="HIX65465.1"/>
    </source>
</evidence>
<dbReference type="AlphaFoldDB" id="A0A9D1WSZ1"/>
<dbReference type="InterPro" id="IPR008136">
    <property type="entry name" value="CinA_C"/>
</dbReference>
<comment type="caution">
    <text evidence="3">The sequence shown here is derived from an EMBL/GenBank/DDBJ whole genome shotgun (WGS) entry which is preliminary data.</text>
</comment>
<dbReference type="InterPro" id="IPR050101">
    <property type="entry name" value="CinA"/>
</dbReference>
<dbReference type="NCBIfam" id="TIGR00200">
    <property type="entry name" value="cinA_nterm"/>
    <property type="match status" value="1"/>
</dbReference>
<dbReference type="Gene3D" id="3.40.980.10">
    <property type="entry name" value="MoaB/Mog-like domain"/>
    <property type="match status" value="1"/>
</dbReference>
<gene>
    <name evidence="1" type="primary">cinA</name>
    <name evidence="3" type="ORF">H9736_04380</name>
</gene>
<accession>A0A9D1WSZ1</accession>
<dbReference type="InterPro" id="IPR036653">
    <property type="entry name" value="CinA-like_C"/>
</dbReference>
<reference evidence="3" key="1">
    <citation type="journal article" date="2021" name="PeerJ">
        <title>Extensive microbial diversity within the chicken gut microbiome revealed by metagenomics and culture.</title>
        <authorList>
            <person name="Gilroy R."/>
            <person name="Ravi A."/>
            <person name="Getino M."/>
            <person name="Pursley I."/>
            <person name="Horton D.L."/>
            <person name="Alikhan N.F."/>
            <person name="Baker D."/>
            <person name="Gharbi K."/>
            <person name="Hall N."/>
            <person name="Watson M."/>
            <person name="Adriaenssens E.M."/>
            <person name="Foster-Nyarko E."/>
            <person name="Jarju S."/>
            <person name="Secka A."/>
            <person name="Antonio M."/>
            <person name="Oren A."/>
            <person name="Chaudhuri R.R."/>
            <person name="La Ragione R."/>
            <person name="Hildebrand F."/>
            <person name="Pallen M.J."/>
        </authorList>
    </citation>
    <scope>NUCLEOTIDE SEQUENCE</scope>
    <source>
        <strain evidence="3">CHK188-5543</strain>
    </source>
</reference>
<evidence type="ECO:0000259" key="2">
    <source>
        <dbReference type="SMART" id="SM00852"/>
    </source>
</evidence>
<evidence type="ECO:0000256" key="1">
    <source>
        <dbReference type="HAMAP-Rule" id="MF_00226"/>
    </source>
</evidence>
<dbReference type="CDD" id="cd00885">
    <property type="entry name" value="cinA"/>
    <property type="match status" value="1"/>
</dbReference>
<dbReference type="InterPro" id="IPR008135">
    <property type="entry name" value="Competence-induced_CinA"/>
</dbReference>
<dbReference type="PANTHER" id="PTHR13939">
    <property type="entry name" value="NICOTINAMIDE-NUCLEOTIDE AMIDOHYDROLASE PNCC"/>
    <property type="match status" value="1"/>
</dbReference>
<dbReference type="InterPro" id="IPR001453">
    <property type="entry name" value="MoaB/Mog_dom"/>
</dbReference>
<feature type="domain" description="MoaB/Mog" evidence="2">
    <location>
        <begin position="6"/>
        <end position="177"/>
    </location>
</feature>
<dbReference type="Pfam" id="PF02464">
    <property type="entry name" value="CinA"/>
    <property type="match status" value="1"/>
</dbReference>
<dbReference type="HAMAP" id="MF_00226_B">
    <property type="entry name" value="CinA_B"/>
    <property type="match status" value="1"/>
</dbReference>
<dbReference type="NCBIfam" id="TIGR00199">
    <property type="entry name" value="PncC_domain"/>
    <property type="match status" value="1"/>
</dbReference>
<sequence length="423" mass="45491">MENRAEILCIGTEILLGNIVNTNAQVISQGLAELGIFVYRSAVVGDNAGRLQEALEIAFAHNDIVITTGGLGPTYDDLSKETVAAYFGLPLELHAPSQQALRDYFARVGRPMTENNLKQAMMPRGCIVLPNPNGTAPGVIIEGTGERAGKTAILMPGPPREMVPMFRDQVMPYLAGRSGQVLRSHILHFFGIGESDLEQQLRQEMLAMENPTLAPYAKEGEVQLRVTASAPTPQQAEALMQPVVRQLRERFGPLIYGVDVGDLQTALVQELAARNLQVATAESCTGGYVAKRITEVPGSSQVFHCGIVSYANEIKERVLGVRPETLAAHGAVSPETAREMAEGVRRVSGAQIGISLTGVAGPDGGTPEKPVGLVYLGVSSPWQSQVKELHLSRGYRTNNRESIRYLAASHALSLALQVARAQP</sequence>
<dbReference type="PANTHER" id="PTHR13939:SF0">
    <property type="entry name" value="NMN AMIDOHYDROLASE-LIKE PROTEIN YFAY"/>
    <property type="match status" value="1"/>
</dbReference>
<dbReference type="InterPro" id="IPR041424">
    <property type="entry name" value="CinA_KH"/>
</dbReference>
<dbReference type="Proteomes" id="UP000886800">
    <property type="component" value="Unassembled WGS sequence"/>
</dbReference>
<dbReference type="InterPro" id="IPR036425">
    <property type="entry name" value="MoaB/Mog-like_dom_sf"/>
</dbReference>
<dbReference type="SUPFAM" id="SSF142433">
    <property type="entry name" value="CinA-like"/>
    <property type="match status" value="1"/>
</dbReference>
<reference evidence="3" key="2">
    <citation type="submission" date="2021-04" db="EMBL/GenBank/DDBJ databases">
        <authorList>
            <person name="Gilroy R."/>
        </authorList>
    </citation>
    <scope>NUCLEOTIDE SEQUENCE</scope>
    <source>
        <strain evidence="3">CHK188-5543</strain>
    </source>
</reference>
<dbReference type="Gene3D" id="3.90.950.20">
    <property type="entry name" value="CinA-like"/>
    <property type="match status" value="1"/>
</dbReference>
<dbReference type="Pfam" id="PF18146">
    <property type="entry name" value="CinA_KH"/>
    <property type="match status" value="1"/>
</dbReference>
<dbReference type="EMBL" id="DXES01000094">
    <property type="protein sequence ID" value="HIX65465.1"/>
    <property type="molecule type" value="Genomic_DNA"/>
</dbReference>
<comment type="similarity">
    <text evidence="1">Belongs to the CinA family.</text>
</comment>
<dbReference type="PIRSF" id="PIRSF006728">
    <property type="entry name" value="CinA"/>
    <property type="match status" value="1"/>
</dbReference>
<dbReference type="Pfam" id="PF00994">
    <property type="entry name" value="MoCF_biosynth"/>
    <property type="match status" value="1"/>
</dbReference>